<dbReference type="RefSeq" id="XP_044555873.1">
    <property type="nucleotide sequence ID" value="XM_044693305.1"/>
</dbReference>
<comment type="pathway">
    <text evidence="2 10">Protein modification; protein glycosylation.</text>
</comment>
<evidence type="ECO:0000256" key="6">
    <source>
        <dbReference type="ARBA" id="ARBA00022692"/>
    </source>
</evidence>
<evidence type="ECO:0000256" key="4">
    <source>
        <dbReference type="ARBA" id="ARBA00022676"/>
    </source>
</evidence>
<dbReference type="Pfam" id="PF03155">
    <property type="entry name" value="Alg6_Alg8"/>
    <property type="match status" value="1"/>
</dbReference>
<dbReference type="PANTHER" id="PTHR12413">
    <property type="entry name" value="DOLICHYL GLYCOSYLTRANSFERASE"/>
    <property type="match status" value="1"/>
</dbReference>
<comment type="similarity">
    <text evidence="3 10">Belongs to the ALG6/ALG8 glucosyltransferase family.</text>
</comment>
<feature type="transmembrane region" description="Helical" evidence="10">
    <location>
        <begin position="439"/>
        <end position="456"/>
    </location>
</feature>
<evidence type="ECO:0000256" key="5">
    <source>
        <dbReference type="ARBA" id="ARBA00022679"/>
    </source>
</evidence>
<evidence type="ECO:0000256" key="7">
    <source>
        <dbReference type="ARBA" id="ARBA00022824"/>
    </source>
</evidence>
<feature type="transmembrane region" description="Helical" evidence="10">
    <location>
        <begin position="358"/>
        <end position="376"/>
    </location>
</feature>
<comment type="subcellular location">
    <subcellularLocation>
        <location evidence="1 10">Endoplasmic reticulum membrane</location>
        <topology evidence="1 10">Multi-pass membrane protein</topology>
    </subcellularLocation>
</comment>
<evidence type="ECO:0000256" key="9">
    <source>
        <dbReference type="ARBA" id="ARBA00023136"/>
    </source>
</evidence>
<keyword evidence="8 10" id="KW-1133">Transmembrane helix</keyword>
<feature type="transmembrane region" description="Helical" evidence="10">
    <location>
        <begin position="174"/>
        <end position="192"/>
    </location>
</feature>
<evidence type="ECO:0000256" key="10">
    <source>
        <dbReference type="RuleBase" id="RU363110"/>
    </source>
</evidence>
<dbReference type="PANTHER" id="PTHR12413:SF2">
    <property type="entry name" value="DOLICHYL PYROPHOSPHATE GLC1MAN9GLCNAC2 ALPHA-1,3-GLUCOSYLTRANSFERASE-RELATED"/>
    <property type="match status" value="1"/>
</dbReference>
<evidence type="ECO:0000313" key="11">
    <source>
        <dbReference type="EMBL" id="KAG2393979.1"/>
    </source>
</evidence>
<evidence type="ECO:0000256" key="8">
    <source>
        <dbReference type="ARBA" id="ARBA00022989"/>
    </source>
</evidence>
<proteinExistence type="inferred from homology"/>
<dbReference type="EMBL" id="PYSW02000001">
    <property type="protein sequence ID" value="KAG2393979.1"/>
    <property type="molecule type" value="Genomic_DNA"/>
</dbReference>
<dbReference type="GO" id="GO:0005789">
    <property type="term" value="C:endoplasmic reticulum membrane"/>
    <property type="evidence" value="ECO:0007669"/>
    <property type="project" value="UniProtKB-SubCell"/>
</dbReference>
<dbReference type="GO" id="GO:0006487">
    <property type="term" value="P:protein N-linked glycosylation"/>
    <property type="evidence" value="ECO:0007669"/>
    <property type="project" value="TreeGrafter"/>
</dbReference>
<comment type="caution">
    <text evidence="11">The sequence shown here is derived from an EMBL/GenBank/DDBJ whole genome shotgun (WGS) entry which is preliminary data.</text>
</comment>
<gene>
    <name evidence="11" type="ORF">C9374_003743</name>
</gene>
<dbReference type="GO" id="GO:0042283">
    <property type="term" value="F:dolichyl pyrophosphate Glc1Man9GlcNAc2 alpha-1,3-glucosyltransferase activity"/>
    <property type="evidence" value="ECO:0007669"/>
    <property type="project" value="TreeGrafter"/>
</dbReference>
<feature type="transmembrane region" description="Helical" evidence="10">
    <location>
        <begin position="121"/>
        <end position="143"/>
    </location>
</feature>
<evidence type="ECO:0000256" key="1">
    <source>
        <dbReference type="ARBA" id="ARBA00004477"/>
    </source>
</evidence>
<name>A0AA88H5U2_NAELO</name>
<protein>
    <recommendedName>
        <fullName evidence="10">Alpha-1,3-glucosyltransferase</fullName>
        <ecNumber evidence="10">2.4.1.-</ecNumber>
    </recommendedName>
</protein>
<dbReference type="Proteomes" id="UP000816034">
    <property type="component" value="Unassembled WGS sequence"/>
</dbReference>
<feature type="transmembrane region" description="Helical" evidence="10">
    <location>
        <begin position="388"/>
        <end position="408"/>
    </location>
</feature>
<keyword evidence="9 10" id="KW-0472">Membrane</keyword>
<evidence type="ECO:0000313" key="12">
    <source>
        <dbReference type="Proteomes" id="UP000816034"/>
    </source>
</evidence>
<feature type="transmembrane region" description="Helical" evidence="10">
    <location>
        <begin position="503"/>
        <end position="523"/>
    </location>
</feature>
<keyword evidence="12" id="KW-1185">Reference proteome</keyword>
<dbReference type="AlphaFoldDB" id="A0AA88H5U2"/>
<evidence type="ECO:0000256" key="2">
    <source>
        <dbReference type="ARBA" id="ARBA00004922"/>
    </source>
</evidence>
<evidence type="ECO:0000256" key="3">
    <source>
        <dbReference type="ARBA" id="ARBA00008715"/>
    </source>
</evidence>
<feature type="transmembrane region" description="Helical" evidence="10">
    <location>
        <begin position="529"/>
        <end position="547"/>
    </location>
</feature>
<feature type="transmembrane region" description="Helical" evidence="10">
    <location>
        <begin position="212"/>
        <end position="230"/>
    </location>
</feature>
<feature type="transmembrane region" description="Helical" evidence="10">
    <location>
        <begin position="242"/>
        <end position="263"/>
    </location>
</feature>
<feature type="transmembrane region" description="Helical" evidence="10">
    <location>
        <begin position="7"/>
        <end position="25"/>
    </location>
</feature>
<dbReference type="GeneID" id="68096198"/>
<keyword evidence="6 10" id="KW-0812">Transmembrane</keyword>
<dbReference type="EC" id="2.4.1.-" evidence="10"/>
<feature type="transmembrane region" description="Helical" evidence="10">
    <location>
        <begin position="462"/>
        <end position="482"/>
    </location>
</feature>
<feature type="transmembrane region" description="Helical" evidence="10">
    <location>
        <begin position="414"/>
        <end position="432"/>
    </location>
</feature>
<organism evidence="11 12">
    <name type="scientific">Naegleria lovaniensis</name>
    <name type="common">Amoeba</name>
    <dbReference type="NCBI Taxonomy" id="51637"/>
    <lineage>
        <taxon>Eukaryota</taxon>
        <taxon>Discoba</taxon>
        <taxon>Heterolobosea</taxon>
        <taxon>Tetramitia</taxon>
        <taxon>Eutetramitia</taxon>
        <taxon>Vahlkampfiidae</taxon>
        <taxon>Naegleria</taxon>
    </lineage>
</organism>
<accession>A0AA88H5U2</accession>
<keyword evidence="7 10" id="KW-0256">Endoplasmic reticulum</keyword>
<sequence length="567" mass="65279">MAPTRCLIIFVVMMAIKILLIPSYFSTDFEVHRNWLAITHSLPLTQWYHDTSSENATLDYPPFFAFFEKLLSFIGCNSFWAKFEHGINDNSTTTTSTFFGNEPIWCHVQRGVHVQTLPLIIFQRLTVIFISDFIYFLACVCWVSGNENEFLKKHFQLILLYGCPGLIIVDNIHFQYNGILFGIFLFSLLALRNERYILSGILYSVLLNMKHLNLYMAPAYFLFLLLNYCLESRGSIIGFLSRISRLGLSVIGIFVLSFGPFLLSSARSTTMDPLVAMKMELNQILSRLFPFERGLTHAYWAPNFWALYNTADKMLAVLFGKVLKMVKLEEGQTASLTGGLVGLNQGTHTILPTISPRITIVLCLLFSFTLCAYCFIEARFNQRRRRSNIQTMLLAITNSVFAFFMFGWHVHEKAILSALIPLAILVTISTHNFENHFKLFAFTSIVGTYSLFPLLFQPRELLVRWFLLISFFQIIRYIWNATTRPTSTIDSKAPSLFSLTEALFLYGLIFIELYQSCIHNLIFQDRLPFLPLMMISFYCSLGLHYAWSKIIITTISHDDSVRKEKIN</sequence>
<reference evidence="11 12" key="1">
    <citation type="journal article" date="2018" name="BMC Genomics">
        <title>The genome of Naegleria lovaniensis, the basis for a comparative approach to unravel pathogenicity factors of the human pathogenic amoeba N. fowleri.</title>
        <authorList>
            <person name="Liechti N."/>
            <person name="Schurch N."/>
            <person name="Bruggmann R."/>
            <person name="Wittwer M."/>
        </authorList>
    </citation>
    <scope>NUCLEOTIDE SEQUENCE [LARGE SCALE GENOMIC DNA]</scope>
    <source>
        <strain evidence="11 12">ATCC 30569</strain>
    </source>
</reference>
<dbReference type="InterPro" id="IPR004856">
    <property type="entry name" value="Glyco_trans_ALG6/ALG8"/>
</dbReference>
<keyword evidence="4 10" id="KW-0328">Glycosyltransferase</keyword>
<keyword evidence="5 10" id="KW-0808">Transferase</keyword>